<keyword evidence="3" id="KW-0645">Protease</keyword>
<keyword evidence="8" id="KW-1185">Reference proteome</keyword>
<evidence type="ECO:0000256" key="5">
    <source>
        <dbReference type="ARBA" id="ARBA00022807"/>
    </source>
</evidence>
<dbReference type="Pfam" id="PF00877">
    <property type="entry name" value="NLPC_P60"/>
    <property type="match status" value="1"/>
</dbReference>
<evidence type="ECO:0000256" key="3">
    <source>
        <dbReference type="ARBA" id="ARBA00022670"/>
    </source>
</evidence>
<evidence type="ECO:0000256" key="2">
    <source>
        <dbReference type="ARBA" id="ARBA00007734"/>
    </source>
</evidence>
<dbReference type="InterPro" id="IPR038765">
    <property type="entry name" value="Papain-like_cys_pep_sf"/>
</dbReference>
<dbReference type="GO" id="GO:0008933">
    <property type="term" value="F:peptidoglycan lytic transglycosylase activity"/>
    <property type="evidence" value="ECO:0007669"/>
    <property type="project" value="InterPro"/>
</dbReference>
<dbReference type="SUPFAM" id="SSF54001">
    <property type="entry name" value="Cysteine proteinases"/>
    <property type="match status" value="1"/>
</dbReference>
<dbReference type="EMBL" id="CP045851">
    <property type="protein sequence ID" value="QGG96988.1"/>
    <property type="molecule type" value="Genomic_DNA"/>
</dbReference>
<dbReference type="InterPro" id="IPR008258">
    <property type="entry name" value="Transglycosylase_SLT_dom_1"/>
</dbReference>
<organism evidence="7 8">
    <name type="scientific">Actinomarinicola tropica</name>
    <dbReference type="NCBI Taxonomy" id="2789776"/>
    <lineage>
        <taxon>Bacteria</taxon>
        <taxon>Bacillati</taxon>
        <taxon>Actinomycetota</taxon>
        <taxon>Acidimicrobiia</taxon>
        <taxon>Acidimicrobiales</taxon>
        <taxon>Iamiaceae</taxon>
        <taxon>Actinomarinicola</taxon>
    </lineage>
</organism>
<feature type="domain" description="NlpC/P60" evidence="6">
    <location>
        <begin position="1"/>
        <end position="112"/>
    </location>
</feature>
<sequence>MTYLGVPYLWGGTDPNVGLDCSGFVQRVHRDLGIELPRVSRDQARGGQPVASLAEARPGDVLAFGEPVNHVAIYTGDRMMVHAPRRGDVVTHEPIDRPITAIRRYTPAAPVAAPAIGGAGWAPTGGGEAAFGDLFAAAGARHGIDPRILSAVARVESGYDPTAVSPAGARGLMQFMPATAAGMGIDPMDPAQAIDGAARYLTSQLRDFGSLELALAAYNAGPGAVRRHGGIPPYAETQNYVTKVMSILNGAR</sequence>
<dbReference type="GO" id="GO:0008234">
    <property type="term" value="F:cysteine-type peptidase activity"/>
    <property type="evidence" value="ECO:0007669"/>
    <property type="project" value="UniProtKB-KW"/>
</dbReference>
<name>A0A5Q2RJE5_9ACTN</name>
<dbReference type="Pfam" id="PF01464">
    <property type="entry name" value="SLT"/>
    <property type="match status" value="1"/>
</dbReference>
<dbReference type="AlphaFoldDB" id="A0A5Q2RJE5"/>
<dbReference type="KEGG" id="atq:GH723_05720"/>
<dbReference type="CDD" id="cd00254">
    <property type="entry name" value="LT-like"/>
    <property type="match status" value="1"/>
</dbReference>
<evidence type="ECO:0000313" key="8">
    <source>
        <dbReference type="Proteomes" id="UP000334019"/>
    </source>
</evidence>
<reference evidence="7 8" key="1">
    <citation type="submission" date="2019-11" db="EMBL/GenBank/DDBJ databases">
        <authorList>
            <person name="He Y."/>
        </authorList>
    </citation>
    <scope>NUCLEOTIDE SEQUENCE [LARGE SCALE GENOMIC DNA]</scope>
    <source>
        <strain evidence="7 8">SCSIO 58843</strain>
    </source>
</reference>
<dbReference type="Proteomes" id="UP000334019">
    <property type="component" value="Chromosome"/>
</dbReference>
<evidence type="ECO:0000259" key="6">
    <source>
        <dbReference type="PROSITE" id="PS51935"/>
    </source>
</evidence>
<comment type="similarity">
    <text evidence="2">Belongs to the transglycosylase Slt family.</text>
</comment>
<dbReference type="GO" id="GO:0006508">
    <property type="term" value="P:proteolysis"/>
    <property type="evidence" value="ECO:0007669"/>
    <property type="project" value="UniProtKB-KW"/>
</dbReference>
<evidence type="ECO:0000313" key="7">
    <source>
        <dbReference type="EMBL" id="QGG96988.1"/>
    </source>
</evidence>
<keyword evidence="4" id="KW-0378">Hydrolase</keyword>
<keyword evidence="5" id="KW-0788">Thiol protease</keyword>
<dbReference type="GO" id="GO:0000270">
    <property type="term" value="P:peptidoglycan metabolic process"/>
    <property type="evidence" value="ECO:0007669"/>
    <property type="project" value="InterPro"/>
</dbReference>
<protein>
    <submittedName>
        <fullName evidence="7">Transglycosylase SLT domain-containing protein</fullName>
    </submittedName>
</protein>
<evidence type="ECO:0000256" key="4">
    <source>
        <dbReference type="ARBA" id="ARBA00022801"/>
    </source>
</evidence>
<dbReference type="SUPFAM" id="SSF53955">
    <property type="entry name" value="Lysozyme-like"/>
    <property type="match status" value="1"/>
</dbReference>
<dbReference type="Gene3D" id="3.90.1720.10">
    <property type="entry name" value="endopeptidase domain like (from Nostoc punctiforme)"/>
    <property type="match status" value="1"/>
</dbReference>
<dbReference type="GO" id="GO:0016020">
    <property type="term" value="C:membrane"/>
    <property type="evidence" value="ECO:0007669"/>
    <property type="project" value="InterPro"/>
</dbReference>
<evidence type="ECO:0000256" key="1">
    <source>
        <dbReference type="ARBA" id="ARBA00007074"/>
    </source>
</evidence>
<dbReference type="InterPro" id="IPR023346">
    <property type="entry name" value="Lysozyme-like_dom_sf"/>
</dbReference>
<comment type="similarity">
    <text evidence="1">Belongs to the peptidase C40 family.</text>
</comment>
<dbReference type="InterPro" id="IPR000064">
    <property type="entry name" value="NLP_P60_dom"/>
</dbReference>
<dbReference type="PANTHER" id="PTHR37423:SF2">
    <property type="entry name" value="MEMBRANE-BOUND LYTIC MUREIN TRANSGLYCOSYLASE C"/>
    <property type="match status" value="1"/>
</dbReference>
<dbReference type="InterPro" id="IPR000189">
    <property type="entry name" value="Transglyc_AS"/>
</dbReference>
<dbReference type="PROSITE" id="PS51935">
    <property type="entry name" value="NLPC_P60"/>
    <property type="match status" value="1"/>
</dbReference>
<dbReference type="PANTHER" id="PTHR37423">
    <property type="entry name" value="SOLUBLE LYTIC MUREIN TRANSGLYCOSYLASE-RELATED"/>
    <property type="match status" value="1"/>
</dbReference>
<proteinExistence type="inferred from homology"/>
<dbReference type="Gene3D" id="1.10.530.10">
    <property type="match status" value="1"/>
</dbReference>
<gene>
    <name evidence="7" type="ORF">GH723_05720</name>
</gene>
<accession>A0A5Q2RJE5</accession>
<dbReference type="PROSITE" id="PS00922">
    <property type="entry name" value="TRANSGLYCOSYLASE"/>
    <property type="match status" value="1"/>
</dbReference>